<dbReference type="AlphaFoldDB" id="A0A0F3GXF5"/>
<evidence type="ECO:0000313" key="2">
    <source>
        <dbReference type="Proteomes" id="UP000033423"/>
    </source>
</evidence>
<dbReference type="Proteomes" id="UP000033423">
    <property type="component" value="Unassembled WGS sequence"/>
</dbReference>
<evidence type="ECO:0000313" key="1">
    <source>
        <dbReference type="EMBL" id="KJU85363.1"/>
    </source>
</evidence>
<sequence>MVEAKPLTKEDLIEALRPVIERLDLLEKHLKHQAFIEETLSILENPDYLECDSAEEAMDVIRNFKE</sequence>
<dbReference type="EMBL" id="LACI01001057">
    <property type="protein sequence ID" value="KJU85363.1"/>
    <property type="molecule type" value="Genomic_DNA"/>
</dbReference>
<name>A0A0F3GXF5_9BACT</name>
<reference evidence="1 2" key="1">
    <citation type="submission" date="2015-02" db="EMBL/GenBank/DDBJ databases">
        <title>Single-cell genomics of uncultivated deep-branching MTB reveals a conserved set of magnetosome genes.</title>
        <authorList>
            <person name="Kolinko S."/>
            <person name="Richter M."/>
            <person name="Glockner F.O."/>
            <person name="Brachmann A."/>
            <person name="Schuler D."/>
        </authorList>
    </citation>
    <scope>NUCLEOTIDE SEQUENCE [LARGE SCALE GENOMIC DNA]</scope>
    <source>
        <strain evidence="1">TM-1</strain>
    </source>
</reference>
<protein>
    <submittedName>
        <fullName evidence="1">Uncharacterized protein</fullName>
    </submittedName>
</protein>
<keyword evidence="2" id="KW-1185">Reference proteome</keyword>
<organism evidence="1 2">
    <name type="scientific">Candidatus Magnetobacterium bavaricum</name>
    <dbReference type="NCBI Taxonomy" id="29290"/>
    <lineage>
        <taxon>Bacteria</taxon>
        <taxon>Pseudomonadati</taxon>
        <taxon>Nitrospirota</taxon>
        <taxon>Thermodesulfovibrionia</taxon>
        <taxon>Thermodesulfovibrionales</taxon>
        <taxon>Candidatus Magnetobacteriaceae</taxon>
        <taxon>Candidatus Magnetobacterium</taxon>
    </lineage>
</organism>
<comment type="caution">
    <text evidence="1">The sequence shown here is derived from an EMBL/GenBank/DDBJ whole genome shotgun (WGS) entry which is preliminary data.</text>
</comment>
<gene>
    <name evidence="1" type="ORF">MBAV_002446</name>
</gene>
<accession>A0A0F3GXF5</accession>
<proteinExistence type="predicted"/>